<dbReference type="Pfam" id="PF02557">
    <property type="entry name" value="VanY"/>
    <property type="match status" value="1"/>
</dbReference>
<dbReference type="GO" id="GO:0006508">
    <property type="term" value="P:proteolysis"/>
    <property type="evidence" value="ECO:0007669"/>
    <property type="project" value="InterPro"/>
</dbReference>
<dbReference type="OrthoDB" id="9792074at2"/>
<dbReference type="SUPFAM" id="SSF55166">
    <property type="entry name" value="Hedgehog/DD-peptidase"/>
    <property type="match status" value="1"/>
</dbReference>
<reference evidence="2 3" key="1">
    <citation type="submission" date="2019-07" db="EMBL/GenBank/DDBJ databases">
        <title>Novel species isolated from glacier.</title>
        <authorList>
            <person name="Liu Q."/>
            <person name="Xin Y.-H."/>
        </authorList>
    </citation>
    <scope>NUCLEOTIDE SEQUENCE [LARGE SCALE GENOMIC DNA]</scope>
    <source>
        <strain evidence="2 3">LB1R16</strain>
    </source>
</reference>
<protein>
    <submittedName>
        <fullName evidence="2">M15 family metallopeptidase</fullName>
    </submittedName>
</protein>
<dbReference type="Gene3D" id="3.30.1380.10">
    <property type="match status" value="1"/>
</dbReference>
<dbReference type="InterPro" id="IPR009045">
    <property type="entry name" value="Zn_M74/Hedgehog-like"/>
</dbReference>
<proteinExistence type="predicted"/>
<evidence type="ECO:0000313" key="3">
    <source>
        <dbReference type="Proteomes" id="UP000317894"/>
    </source>
</evidence>
<evidence type="ECO:0000313" key="2">
    <source>
        <dbReference type="EMBL" id="TRW14722.1"/>
    </source>
</evidence>
<dbReference type="PANTHER" id="PTHR34385">
    <property type="entry name" value="D-ALANYL-D-ALANINE CARBOXYPEPTIDASE"/>
    <property type="match status" value="1"/>
</dbReference>
<dbReference type="EMBL" id="VJWA01000002">
    <property type="protein sequence ID" value="TRW14722.1"/>
    <property type="molecule type" value="Genomic_DNA"/>
</dbReference>
<keyword evidence="3" id="KW-1185">Reference proteome</keyword>
<dbReference type="AlphaFoldDB" id="A0A552U933"/>
<name>A0A552U933_9SPHN</name>
<dbReference type="GO" id="GO:0008233">
    <property type="term" value="F:peptidase activity"/>
    <property type="evidence" value="ECO:0007669"/>
    <property type="project" value="InterPro"/>
</dbReference>
<dbReference type="Proteomes" id="UP000317894">
    <property type="component" value="Unassembled WGS sequence"/>
</dbReference>
<sequence length="282" mass="30796">MRVQVVFGDVGSGGGAGMRIWLIILMMLAAPTAAQTACTAGPAIAAGTNAATLRALRWTPFRNPETGWETYAPLIATEIKSNCPFTSPGFAQALSVWQRARGLPATGVVDQRGFEVMKSLWQSRRPFVALRGRNVCPAPPRVVLSAKGYLGKTIKVRPKALGAYRAMVSAAQRDVPALRKDTRWLAIYSGFRDPASDATRCRTEGNCDGSRRATCSAHRTGLALDIYVGEAPGYGPDSTKEPNRRAMSKTPAYRWMVANAKRFGFVNYAFEPWHWEWTGEAP</sequence>
<dbReference type="InterPro" id="IPR052179">
    <property type="entry name" value="DD-CPase-like"/>
</dbReference>
<gene>
    <name evidence="2" type="ORF">FMM06_13630</name>
</gene>
<feature type="domain" description="D-alanyl-D-alanine carboxypeptidase-like core" evidence="1">
    <location>
        <begin position="155"/>
        <end position="279"/>
    </location>
</feature>
<accession>A0A552U933</accession>
<comment type="caution">
    <text evidence="2">The sequence shown here is derived from an EMBL/GenBank/DDBJ whole genome shotgun (WGS) entry which is preliminary data.</text>
</comment>
<dbReference type="InterPro" id="IPR003709">
    <property type="entry name" value="VanY-like_core_dom"/>
</dbReference>
<dbReference type="PANTHER" id="PTHR34385:SF1">
    <property type="entry name" value="PEPTIDOGLYCAN L-ALANYL-D-GLUTAMATE ENDOPEPTIDASE CWLK"/>
    <property type="match status" value="1"/>
</dbReference>
<evidence type="ECO:0000259" key="1">
    <source>
        <dbReference type="Pfam" id="PF02557"/>
    </source>
</evidence>
<organism evidence="2 3">
    <name type="scientific">Glacieibacterium frigidum</name>
    <dbReference type="NCBI Taxonomy" id="2593303"/>
    <lineage>
        <taxon>Bacteria</taxon>
        <taxon>Pseudomonadati</taxon>
        <taxon>Pseudomonadota</taxon>
        <taxon>Alphaproteobacteria</taxon>
        <taxon>Sphingomonadales</taxon>
        <taxon>Sphingosinicellaceae</taxon>
        <taxon>Glacieibacterium</taxon>
    </lineage>
</organism>